<gene>
    <name evidence="3" type="ORF">C2S53_009142</name>
</gene>
<dbReference type="Proteomes" id="UP001190926">
    <property type="component" value="Unassembled WGS sequence"/>
</dbReference>
<dbReference type="EMBL" id="SDAM02000090">
    <property type="protein sequence ID" value="KAH6831482.1"/>
    <property type="molecule type" value="Genomic_DNA"/>
</dbReference>
<feature type="region of interest" description="Disordered" evidence="1">
    <location>
        <begin position="244"/>
        <end position="296"/>
    </location>
</feature>
<keyword evidence="4" id="KW-1185">Reference proteome</keyword>
<proteinExistence type="predicted"/>
<feature type="domain" description="Myb/SANT-like" evidence="2">
    <location>
        <begin position="118"/>
        <end position="212"/>
    </location>
</feature>
<organism evidence="3 4">
    <name type="scientific">Perilla frutescens var. hirtella</name>
    <name type="common">Perilla citriodora</name>
    <name type="synonym">Perilla setoyensis</name>
    <dbReference type="NCBI Taxonomy" id="608512"/>
    <lineage>
        <taxon>Eukaryota</taxon>
        <taxon>Viridiplantae</taxon>
        <taxon>Streptophyta</taxon>
        <taxon>Embryophyta</taxon>
        <taxon>Tracheophyta</taxon>
        <taxon>Spermatophyta</taxon>
        <taxon>Magnoliopsida</taxon>
        <taxon>eudicotyledons</taxon>
        <taxon>Gunneridae</taxon>
        <taxon>Pentapetalae</taxon>
        <taxon>asterids</taxon>
        <taxon>lamiids</taxon>
        <taxon>Lamiales</taxon>
        <taxon>Lamiaceae</taxon>
        <taxon>Nepetoideae</taxon>
        <taxon>Elsholtzieae</taxon>
        <taxon>Perilla</taxon>
    </lineage>
</organism>
<comment type="caution">
    <text evidence="3">The sequence shown here is derived from an EMBL/GenBank/DDBJ whole genome shotgun (WGS) entry which is preliminary data.</text>
</comment>
<protein>
    <recommendedName>
        <fullName evidence="2">Myb/SANT-like domain-containing protein</fullName>
    </recommendedName>
</protein>
<feature type="compositionally biased region" description="Acidic residues" evidence="1">
    <location>
        <begin position="262"/>
        <end position="275"/>
    </location>
</feature>
<evidence type="ECO:0000313" key="4">
    <source>
        <dbReference type="Proteomes" id="UP001190926"/>
    </source>
</evidence>
<name>A0AAD4JD03_PERFH</name>
<evidence type="ECO:0000259" key="2">
    <source>
        <dbReference type="Pfam" id="PF12776"/>
    </source>
</evidence>
<dbReference type="AlphaFoldDB" id="A0AAD4JD03"/>
<dbReference type="PANTHER" id="PTHR46250">
    <property type="entry name" value="MYB/SANT-LIKE DNA-BINDING DOMAIN PROTEIN-RELATED"/>
    <property type="match status" value="1"/>
</dbReference>
<evidence type="ECO:0000313" key="3">
    <source>
        <dbReference type="EMBL" id="KAH6831482.1"/>
    </source>
</evidence>
<sequence>MEVEEMVAMFLFTLAHHKKNRSIANYFRCLGALDGTFISVHVSNVDRSRYRTRKGALAMNVLGVCTPNMEFLYIYCLVGKDLHMTDVFFVMLFLDQMVLRSRKKDSSKVAGRGKNRRKWNHLEEETLLDFLLELKLDPRWKCEGGFKNGFHQCLAEKMKEKFPSCELKASQVESKIKFLKEKYIVISDMLKSSGFHWDDKKKMVQCERQCFDEFCMGHPKAKGLWKSAFPLFEKLQLIYDADRADGSRSEDMDDSINNMDNESIDLENEQDDSDISEVLTQPPRKRQKKGKSPLGSADKYVTALDAIKDHMGTIANTMKEAQNREHPIVEQKKNLLSDIAMIEGVSQIDAIDATSFLSRNTDELDAFYSCPNDYWKKLYVERLILRLRGPFGAT</sequence>
<accession>A0AAD4JD03</accession>
<dbReference type="InterPro" id="IPR024752">
    <property type="entry name" value="Myb/SANT-like_dom"/>
</dbReference>
<evidence type="ECO:0000256" key="1">
    <source>
        <dbReference type="SAM" id="MobiDB-lite"/>
    </source>
</evidence>
<reference evidence="3 4" key="1">
    <citation type="journal article" date="2021" name="Nat. Commun.">
        <title>Incipient diploidization of the medicinal plant Perilla within 10,000 years.</title>
        <authorList>
            <person name="Zhang Y."/>
            <person name="Shen Q."/>
            <person name="Leng L."/>
            <person name="Zhang D."/>
            <person name="Chen S."/>
            <person name="Shi Y."/>
            <person name="Ning Z."/>
            <person name="Chen S."/>
        </authorList>
    </citation>
    <scope>NUCLEOTIDE SEQUENCE [LARGE SCALE GENOMIC DNA]</scope>
    <source>
        <strain evidence="4">cv. PC099</strain>
    </source>
</reference>
<dbReference type="Pfam" id="PF12776">
    <property type="entry name" value="Myb_DNA-bind_3"/>
    <property type="match status" value="1"/>
</dbReference>
<dbReference type="PANTHER" id="PTHR46250:SF15">
    <property type="entry name" value="OS01G0523800 PROTEIN"/>
    <property type="match status" value="1"/>
</dbReference>